<evidence type="ECO:0000313" key="3">
    <source>
        <dbReference type="Proteomes" id="UP001054837"/>
    </source>
</evidence>
<gene>
    <name evidence="2" type="ORF">CDAR_567591</name>
</gene>
<feature type="region of interest" description="Disordered" evidence="1">
    <location>
        <begin position="55"/>
        <end position="82"/>
    </location>
</feature>
<organism evidence="2 3">
    <name type="scientific">Caerostris darwini</name>
    <dbReference type="NCBI Taxonomy" id="1538125"/>
    <lineage>
        <taxon>Eukaryota</taxon>
        <taxon>Metazoa</taxon>
        <taxon>Ecdysozoa</taxon>
        <taxon>Arthropoda</taxon>
        <taxon>Chelicerata</taxon>
        <taxon>Arachnida</taxon>
        <taxon>Araneae</taxon>
        <taxon>Araneomorphae</taxon>
        <taxon>Entelegynae</taxon>
        <taxon>Araneoidea</taxon>
        <taxon>Araneidae</taxon>
        <taxon>Caerostris</taxon>
    </lineage>
</organism>
<proteinExistence type="predicted"/>
<sequence>MIRIVQVNAKNFNSSLHNGIVLYQTGRFETICARPPCGEEVFLFAHLGDSWKNSANKAGMREDPSENGRLSRKSGPPSGIIEYSPISRTGWRRWTARCHHSAEMANEGRRCIDPRESPHLRPSLPRNLPSWEGPNLPRLMKRFAPNEGKKRAQKRKQDTARGRSCQRLAAGNDQIYESPRGDCATRENNST</sequence>
<accession>A0AAV4QZT6</accession>
<evidence type="ECO:0000313" key="2">
    <source>
        <dbReference type="EMBL" id="GIY13637.1"/>
    </source>
</evidence>
<feature type="compositionally biased region" description="Basic and acidic residues" evidence="1">
    <location>
        <begin position="105"/>
        <end position="119"/>
    </location>
</feature>
<protein>
    <submittedName>
        <fullName evidence="2">Uncharacterized protein</fullName>
    </submittedName>
</protein>
<dbReference type="EMBL" id="BPLQ01005263">
    <property type="protein sequence ID" value="GIY13637.1"/>
    <property type="molecule type" value="Genomic_DNA"/>
</dbReference>
<name>A0AAV4QZT6_9ARAC</name>
<feature type="compositionally biased region" description="Basic and acidic residues" evidence="1">
    <location>
        <begin position="147"/>
        <end position="161"/>
    </location>
</feature>
<comment type="caution">
    <text evidence="2">The sequence shown here is derived from an EMBL/GenBank/DDBJ whole genome shotgun (WGS) entry which is preliminary data.</text>
</comment>
<evidence type="ECO:0000256" key="1">
    <source>
        <dbReference type="SAM" id="MobiDB-lite"/>
    </source>
</evidence>
<dbReference type="AlphaFoldDB" id="A0AAV4QZT6"/>
<keyword evidence="3" id="KW-1185">Reference proteome</keyword>
<feature type="region of interest" description="Disordered" evidence="1">
    <location>
        <begin position="105"/>
        <end position="191"/>
    </location>
</feature>
<dbReference type="Proteomes" id="UP001054837">
    <property type="component" value="Unassembled WGS sequence"/>
</dbReference>
<reference evidence="2 3" key="1">
    <citation type="submission" date="2021-06" db="EMBL/GenBank/DDBJ databases">
        <title>Caerostris darwini draft genome.</title>
        <authorList>
            <person name="Kono N."/>
            <person name="Arakawa K."/>
        </authorList>
    </citation>
    <scope>NUCLEOTIDE SEQUENCE [LARGE SCALE GENOMIC DNA]</scope>
</reference>